<organism evidence="4 5">
    <name type="scientific">Lynx pardinus</name>
    <name type="common">Iberian lynx</name>
    <name type="synonym">Felis pardina</name>
    <dbReference type="NCBI Taxonomy" id="191816"/>
    <lineage>
        <taxon>Eukaryota</taxon>
        <taxon>Metazoa</taxon>
        <taxon>Chordata</taxon>
        <taxon>Craniata</taxon>
        <taxon>Vertebrata</taxon>
        <taxon>Euteleostomi</taxon>
        <taxon>Mammalia</taxon>
        <taxon>Eutheria</taxon>
        <taxon>Laurasiatheria</taxon>
        <taxon>Carnivora</taxon>
        <taxon>Feliformia</taxon>
        <taxon>Felidae</taxon>
        <taxon>Felinae</taxon>
        <taxon>Lynx</taxon>
    </lineage>
</organism>
<proteinExistence type="inferred from homology"/>
<sequence>MKVKAGKDESSPYAVMWATQDMGQRFKRLGITALHIEPQYTGGKKIKTPGPGS</sequence>
<keyword evidence="5" id="KW-1185">Reference proteome</keyword>
<dbReference type="InterPro" id="IPR036967">
    <property type="entry name" value="Ribosomal_uS11_sf"/>
</dbReference>
<dbReference type="GO" id="GO:1990904">
    <property type="term" value="C:ribonucleoprotein complex"/>
    <property type="evidence" value="ECO:0007669"/>
    <property type="project" value="UniProtKB-KW"/>
</dbReference>
<reference evidence="4 5" key="1">
    <citation type="submission" date="2019-01" db="EMBL/GenBank/DDBJ databases">
        <authorList>
            <person name="Alioto T."/>
            <person name="Alioto T."/>
        </authorList>
    </citation>
    <scope>NUCLEOTIDE SEQUENCE [LARGE SCALE GENOMIC DNA]</scope>
</reference>
<dbReference type="GO" id="GO:0003735">
    <property type="term" value="F:structural constituent of ribosome"/>
    <property type="evidence" value="ECO:0007669"/>
    <property type="project" value="InterPro"/>
</dbReference>
<keyword evidence="3" id="KW-0687">Ribonucleoprotein</keyword>
<dbReference type="Gene3D" id="3.30.420.80">
    <property type="entry name" value="Ribosomal protein S11"/>
    <property type="match status" value="1"/>
</dbReference>
<evidence type="ECO:0000256" key="2">
    <source>
        <dbReference type="ARBA" id="ARBA00022980"/>
    </source>
</evidence>
<dbReference type="PANTHER" id="PTHR11759">
    <property type="entry name" value="40S RIBOSOMAL PROTEIN S14/30S RIBOSOMAL PROTEIN S11"/>
    <property type="match status" value="1"/>
</dbReference>
<gene>
    <name evidence="4" type="ORF">LYPA_23C015542</name>
</gene>
<dbReference type="InterPro" id="IPR001971">
    <property type="entry name" value="Ribosomal_uS11"/>
</dbReference>
<dbReference type="Proteomes" id="UP000386466">
    <property type="component" value="Unassembled WGS sequence"/>
</dbReference>
<evidence type="ECO:0000313" key="4">
    <source>
        <dbReference type="EMBL" id="VFV41507.1"/>
    </source>
</evidence>
<dbReference type="AlphaFoldDB" id="A0A485P9Y1"/>
<name>A0A485P9Y1_LYNPA</name>
<dbReference type="SUPFAM" id="SSF53137">
    <property type="entry name" value="Translational machinery components"/>
    <property type="match status" value="1"/>
</dbReference>
<accession>A0A485P9Y1</accession>
<keyword evidence="2 4" id="KW-0689">Ribosomal protein</keyword>
<evidence type="ECO:0000256" key="1">
    <source>
        <dbReference type="ARBA" id="ARBA00006194"/>
    </source>
</evidence>
<dbReference type="GO" id="GO:0006412">
    <property type="term" value="P:translation"/>
    <property type="evidence" value="ECO:0007669"/>
    <property type="project" value="InterPro"/>
</dbReference>
<dbReference type="GO" id="GO:0005840">
    <property type="term" value="C:ribosome"/>
    <property type="evidence" value="ECO:0007669"/>
    <property type="project" value="UniProtKB-KW"/>
</dbReference>
<protein>
    <submittedName>
        <fullName evidence="4">40s ribosomal protein s14</fullName>
    </submittedName>
</protein>
<evidence type="ECO:0000256" key="3">
    <source>
        <dbReference type="ARBA" id="ARBA00023274"/>
    </source>
</evidence>
<comment type="similarity">
    <text evidence="1">Belongs to the universal ribosomal protein uS11 family.</text>
</comment>
<evidence type="ECO:0000313" key="5">
    <source>
        <dbReference type="Proteomes" id="UP000386466"/>
    </source>
</evidence>
<dbReference type="EMBL" id="CAAGRJ010030398">
    <property type="protein sequence ID" value="VFV41507.1"/>
    <property type="molecule type" value="Genomic_DNA"/>
</dbReference>